<protein>
    <submittedName>
        <fullName evidence="2">Uncharacterized protein</fullName>
    </submittedName>
</protein>
<feature type="compositionally biased region" description="Polar residues" evidence="1">
    <location>
        <begin position="80"/>
        <end position="98"/>
    </location>
</feature>
<evidence type="ECO:0000313" key="2">
    <source>
        <dbReference type="EMBL" id="MEQ2161127.1"/>
    </source>
</evidence>
<keyword evidence="3" id="KW-1185">Reference proteome</keyword>
<feature type="region of interest" description="Disordered" evidence="1">
    <location>
        <begin position="74"/>
        <end position="110"/>
    </location>
</feature>
<accession>A0ABV0MST8</accession>
<comment type="caution">
    <text evidence="2">The sequence shown here is derived from an EMBL/GenBank/DDBJ whole genome shotgun (WGS) entry which is preliminary data.</text>
</comment>
<name>A0ABV0MST8_9TELE</name>
<evidence type="ECO:0000256" key="1">
    <source>
        <dbReference type="SAM" id="MobiDB-lite"/>
    </source>
</evidence>
<reference evidence="2 3" key="1">
    <citation type="submission" date="2021-06" db="EMBL/GenBank/DDBJ databases">
        <authorList>
            <person name="Palmer J.M."/>
        </authorList>
    </citation>
    <scope>NUCLEOTIDE SEQUENCE [LARGE SCALE GENOMIC DNA]</scope>
    <source>
        <strain evidence="2 3">GA_2019</strain>
        <tissue evidence="2">Muscle</tissue>
    </source>
</reference>
<sequence length="186" mass="20736">MGKSVIYWRLGLNFQEGLIFESRRVYPSLGQLAVLWRVPAKVWGSVNDTAVGQLHSKTSVSAILFGVHKPGSRFSGPKGTETSMTNTATTHRTQTSDCVTRRNTETNTPPNLEVLSIKGQRAADQRVEYDPQAPDIHFRSIVLFALEELWSRVGRGAAESVQLVPQRELVTEAKICYLDVHICVQQ</sequence>
<organism evidence="2 3">
    <name type="scientific">Goodea atripinnis</name>
    <dbReference type="NCBI Taxonomy" id="208336"/>
    <lineage>
        <taxon>Eukaryota</taxon>
        <taxon>Metazoa</taxon>
        <taxon>Chordata</taxon>
        <taxon>Craniata</taxon>
        <taxon>Vertebrata</taxon>
        <taxon>Euteleostomi</taxon>
        <taxon>Actinopterygii</taxon>
        <taxon>Neopterygii</taxon>
        <taxon>Teleostei</taxon>
        <taxon>Neoteleostei</taxon>
        <taxon>Acanthomorphata</taxon>
        <taxon>Ovalentaria</taxon>
        <taxon>Atherinomorphae</taxon>
        <taxon>Cyprinodontiformes</taxon>
        <taxon>Goodeidae</taxon>
        <taxon>Goodea</taxon>
    </lineage>
</organism>
<proteinExistence type="predicted"/>
<dbReference type="EMBL" id="JAHRIO010010310">
    <property type="protein sequence ID" value="MEQ2161127.1"/>
    <property type="molecule type" value="Genomic_DNA"/>
</dbReference>
<evidence type="ECO:0000313" key="3">
    <source>
        <dbReference type="Proteomes" id="UP001476798"/>
    </source>
</evidence>
<dbReference type="Proteomes" id="UP001476798">
    <property type="component" value="Unassembled WGS sequence"/>
</dbReference>
<gene>
    <name evidence="2" type="ORF">GOODEAATRI_006541</name>
</gene>